<dbReference type="Gene3D" id="4.10.1130.20">
    <property type="match status" value="1"/>
</dbReference>
<keyword evidence="2" id="KW-0677">Repeat</keyword>
<evidence type="ECO:0000256" key="5">
    <source>
        <dbReference type="SAM" id="MobiDB-lite"/>
    </source>
</evidence>
<feature type="compositionally biased region" description="Basic and acidic residues" evidence="5">
    <location>
        <begin position="1293"/>
        <end position="1312"/>
    </location>
</feature>
<dbReference type="PANTHER" id="PTHR23525:SF1">
    <property type="entry name" value="NODULIN-LIKE DOMAIN-CONTAINING PROTEIN"/>
    <property type="match status" value="1"/>
</dbReference>
<evidence type="ECO:0000256" key="3">
    <source>
        <dbReference type="ARBA" id="ARBA00022833"/>
    </source>
</evidence>
<dbReference type="Pfam" id="PF07690">
    <property type="entry name" value="MFS_1"/>
    <property type="match status" value="2"/>
</dbReference>
<evidence type="ECO:0000256" key="2">
    <source>
        <dbReference type="ARBA" id="ARBA00022737"/>
    </source>
</evidence>
<feature type="transmembrane region" description="Helical" evidence="6">
    <location>
        <begin position="926"/>
        <end position="952"/>
    </location>
</feature>
<reference evidence="8 9" key="1">
    <citation type="submission" date="2020-04" db="EMBL/GenBank/DDBJ databases">
        <title>Perkinsus olseni comparative genomics.</title>
        <authorList>
            <person name="Bogema D.R."/>
        </authorList>
    </citation>
    <scope>NUCLEOTIDE SEQUENCE [LARGE SCALE GENOMIC DNA]</scope>
    <source>
        <strain evidence="8">ATCC PRA-31</strain>
    </source>
</reference>
<dbReference type="Gene3D" id="1.20.1250.20">
    <property type="entry name" value="MFS general substrate transporter like domains"/>
    <property type="match status" value="2"/>
</dbReference>
<feature type="transmembrane region" description="Helical" evidence="6">
    <location>
        <begin position="958"/>
        <end position="982"/>
    </location>
</feature>
<feature type="transmembrane region" description="Helical" evidence="6">
    <location>
        <begin position="1143"/>
        <end position="1161"/>
    </location>
</feature>
<feature type="transmembrane region" description="Helical" evidence="6">
    <location>
        <begin position="1053"/>
        <end position="1070"/>
    </location>
</feature>
<dbReference type="Pfam" id="PF04968">
    <property type="entry name" value="CHORD"/>
    <property type="match status" value="1"/>
</dbReference>
<feature type="region of interest" description="Disordered" evidence="5">
    <location>
        <begin position="1"/>
        <end position="73"/>
    </location>
</feature>
<dbReference type="GO" id="GO:0022857">
    <property type="term" value="F:transmembrane transporter activity"/>
    <property type="evidence" value="ECO:0007669"/>
    <property type="project" value="InterPro"/>
</dbReference>
<feature type="compositionally biased region" description="Basic and acidic residues" evidence="5">
    <location>
        <begin position="2228"/>
        <end position="2239"/>
    </location>
</feature>
<feature type="domain" description="CHORD" evidence="7">
    <location>
        <begin position="1330"/>
        <end position="1389"/>
    </location>
</feature>
<feature type="compositionally biased region" description="Low complexity" evidence="5">
    <location>
        <begin position="1952"/>
        <end position="1976"/>
    </location>
</feature>
<feature type="transmembrane region" description="Helical" evidence="6">
    <location>
        <begin position="889"/>
        <end position="914"/>
    </location>
</feature>
<feature type="transmembrane region" description="Helical" evidence="6">
    <location>
        <begin position="1015"/>
        <end position="1041"/>
    </location>
</feature>
<feature type="compositionally biased region" description="Low complexity" evidence="5">
    <location>
        <begin position="2901"/>
        <end position="2919"/>
    </location>
</feature>
<keyword evidence="6" id="KW-0812">Transmembrane</keyword>
<keyword evidence="6" id="KW-1133">Transmembrane helix</keyword>
<feature type="compositionally biased region" description="Polar residues" evidence="5">
    <location>
        <begin position="1264"/>
        <end position="1273"/>
    </location>
</feature>
<feature type="region of interest" description="Disordered" evidence="5">
    <location>
        <begin position="2898"/>
        <end position="2943"/>
    </location>
</feature>
<evidence type="ECO:0000256" key="1">
    <source>
        <dbReference type="ARBA" id="ARBA00022723"/>
    </source>
</evidence>
<proteinExistence type="predicted"/>
<feature type="region of interest" description="Disordered" evidence="5">
    <location>
        <begin position="449"/>
        <end position="489"/>
    </location>
</feature>
<feature type="transmembrane region" description="Helical" evidence="6">
    <location>
        <begin position="834"/>
        <end position="857"/>
    </location>
</feature>
<dbReference type="InterPro" id="IPR007051">
    <property type="entry name" value="CHORD_dom"/>
</dbReference>
<dbReference type="EMBL" id="JABANN010000414">
    <property type="protein sequence ID" value="KAF4659842.1"/>
    <property type="molecule type" value="Genomic_DNA"/>
</dbReference>
<feature type="compositionally biased region" description="Polar residues" evidence="5">
    <location>
        <begin position="2850"/>
        <end position="2866"/>
    </location>
</feature>
<feature type="compositionally biased region" description="Low complexity" evidence="5">
    <location>
        <begin position="2187"/>
        <end position="2227"/>
    </location>
</feature>
<evidence type="ECO:0000313" key="8">
    <source>
        <dbReference type="EMBL" id="KAF4659842.1"/>
    </source>
</evidence>
<feature type="compositionally biased region" description="Polar residues" evidence="5">
    <location>
        <begin position="2081"/>
        <end position="2092"/>
    </location>
</feature>
<dbReference type="Proteomes" id="UP000572268">
    <property type="component" value="Unassembled WGS sequence"/>
</dbReference>
<dbReference type="GO" id="GO:0046872">
    <property type="term" value="F:metal ion binding"/>
    <property type="evidence" value="ECO:0007669"/>
    <property type="project" value="UniProtKB-KW"/>
</dbReference>
<name>A0A7J6LKN5_PEROL</name>
<sequence length="2972" mass="328301">MYSKGGGGYWQQEQQGYGKGKAAAYPGQRWGDGPYGSRDGSWQGWQQQGSKGKGGHFHKGGGGRKGKGKGGHRWHDVESMRDLPIQRFVQDDMVEDPWTSLYPKPELSRSSFHAYLQLKEEHPDLYEKTMVFEDAPSTHVPTLLTPEAAERLLEQRDGVVLRDKLRRLSMVDDSGPEELLESLDSANRLATEAYHRSHVLSERSWRSDAQRRLPDWSYLRRPMEDPRQCNGPSFSRTYHTHYRPLSASSTIRTASSGVTAAGPYAAHYRGLATDRRYDKGRITAVDLGATSVSCYSSTASSSPRSITPSSWESASLVMGDDVDNTIGNSIAYRDTIASSSSPALLPPSRRSRANVMDSLRSSSSLYERHGAWAMKREQRLEERRREKEEDSMRECNFKPRTTAQRRGTQTRIGPRQVKEWEQRRKEREKAAEEAREEKEIAACTFTPDIGKSQRMRQGSSRLFEATRQQGSSSSSLPQRGPSEFTPATNTVRRSMRHAREYMETNVFDRLASHGRCRVSRGRGYGMPSRKAETRLSEVQMQTIMHSFLTRQNEREARRQEKLGMLEREVRADCTHEPKICDRSRRVSVPKVTERIRSKHSESREGMLRELEMSRPFVPVVTAKARRARSRTVVEMSYDDMSRRRETIARLARTLKDSKEAEEERRRSVNSIIRVPDGPLNEIPSRLRLDVERGSDYLRRVAAERERRAEAQRLRQLEIEAEELAQCTFRPSINKAPHNGGGRERLSVMTGDTAGQASKATVQNFPPLSGMPIKNHLGHQVLSPITDKEDFEKACKRNIYHMLMYSGLQGICQAIAQMGIFDAYLYVMAGDSNKAVGWAESISGLSQVMVAIPAGILVDKFSRALICRWCGWASLLMVALSIYGIYYDNIIVICFALAVAGGYFATQNCATYSLFADSIAQGHRAKWLTRASVVNQLASGVGPFIGLFLFVYFGNEWRLSVLHTVLIIGFLGFIPANVFLFGWADVTHEDGLGGSSGRPGAGHVYRKTTFKWTWTIPYLMCANDFITCIGAGMTVKFFPLFFKNDYNFTPTQVQLLWAFYGLTFGLFTWFCDKVANHIGRVQAGILFSAMGVICLFCLAWVRWLPAVVFTFLIRGAVQNAIYPVDRSIIMDFVPSHQRGRWNALESLSSMTWSGSAVIGGYLMDNHDYRYTFVVTAYIYLVALLMRLPLLKLVMEREVPKEEKFTFTESLLSAPQSSVSMDEERARAVKYEWDDFMKIPGCAVGPHTDVKPVKPGVGQAKPEDQQPASARSSVPQRIDQHTGGVTMPSSAPIRIDAHDKDSSEPAPVVEKKEEEEPVEMKPLVTSSGKYRCAHVGCGKEYDPEDNAEGCCHYHDGKPIFHDLKKEWSCCGARSYDWDDFMALPKCKTGKHEPKMTRAAKLDDLLEKGNLSTLEVGSECWEDVIEIGMHQEILSNDEVVQELRADSSKLVDRLCEKSSLEGMVKILTELPADGSSDNRKYVLPYVCVELISCDNDIFLDAWVHRDVTTGWSALGDLFQAYVRASESEETLNCVISGYMSRAICAIFEKRPGGVASITRSMESSLKPALLALLYDLSVCELLYNMLITTDEKSLKRADLEVAIALRPHADFLLAFVVPFENLVARDFVDVICDEKPQNEDSPRNGAELLQKLLCYHSQSEDARPMYVPRLAKGLVEEADKLVFRIVTGKIPEDTPVMGGTANVVTSLLFYLRSQGDEEGDREDGCGEEEEDFCCYVASTPSGSCVPAVEGGEVSASGRVSRSVFTRRVELTAVVAGRGEKEEEEDVELLTEIICLVMTAMTACSNEIVSTEDGRPARLVGQDFMVAALEAVITRHPSCSLLANSLLELFKAMQQLGEDEVLVEPLLHEKQAVEKCLAGEGGRPMGCRPQIAEILLSLEEKSKEAPMVSVAVKLESPAAEAYLSRWRLCRGMKLDLGGTIAVPRSVEESAADDTGRSGASPSSSSLPPIISSTTATPSTGGMLGDDSLDSPEFFQAGSHHDTSWSPTGRSPTPEWPGPVPTDWAESPDDQAWVASPTVSDVKWGSSTPVGWPTEDGNNGQLDGDTVEGRSMNESIDLVDGDGSESPRSFDSGSAGETGNAARRDNNNSGGGGGGPHHYQQQQQLLSMPSGAYGGAPQHHQQQQRRSESKGFFGNLFQSPSAAAAPPQTPPTTSSILGRAPLSPAPRDYQQHQHQQQHGGRNNGGRNARRSQTPPQRRQQQQQQQQQRTPPQSDREPGDEDLHNVLRSVPVGDGMAREMSYTMEQLRKMTSGNKANTSNALEWITVELKRVFATDHANSETGLDLAILTGICEQCGKLGYEGPVRDMCAYAAPRLAKSTPRVAVQMLWAHVKVGLSDAEFLRAVVAYLCEHLSEYVAQDISRSIWAFAKIDWYEGIDFSAVCDRILSQADKYNPQDLSMTLWGLSRLIPHISDRTRVKMVFERCGYVALMHAQAGRLNPQDVATILKSFGRVGIKHDDLIQACQACVAQFASKFSCEDLTSAAWGLCKLGYHDAVCCDAIARQLDEHLDKYSPAQLSTCLWALAYMGVDLAAKDPELVDATATYVKSKSFRFSTAEISTIFSAYARMGVCDCCAIDALADRANLINSTTGLGAQDAAMLLHGIVKLGHTASSSVMPLIEEICDVLRDNLGSLSAQSISLCLWSFVRMGQVEDYSDLVEDCAKKLRDDAPELAPHCLSNSMWALANTSYGDAGLWEELAECCVKQVTTFCIHDYANVLTALAKKSREVPTLKDSFTRIAAMLFVMRVDDENCSCGKVTKYDLGRLRWSFRETGMNNSPAWFEGVSSAPALHDASLSPMVVLDGVAEVDPQPCTGQCPHLAPRMVVGGGAGIGSFTRMPSQDTASDAATNAGNKSVLDGLTPSNMPHLADPSRYLTGLSDWQQMLGMNGPNAAGPGGSVESVSPEGSVDEQQHQHQQQQYYGTGPEGSSAAVPVSVKNTFLNFEDQANMLAAAGRPKSI</sequence>
<feature type="compositionally biased region" description="Low complexity" evidence="5">
    <location>
        <begin position="10"/>
        <end position="28"/>
    </location>
</feature>
<evidence type="ECO:0000313" key="9">
    <source>
        <dbReference type="Proteomes" id="UP000572268"/>
    </source>
</evidence>
<feature type="compositionally biased region" description="Low complexity" evidence="5">
    <location>
        <begin position="467"/>
        <end position="482"/>
    </location>
</feature>
<protein>
    <recommendedName>
        <fullName evidence="7">CHORD domain-containing protein</fullName>
    </recommendedName>
</protein>
<feature type="region of interest" description="Disordered" evidence="5">
    <location>
        <begin position="403"/>
        <end position="435"/>
    </location>
</feature>
<evidence type="ECO:0000256" key="6">
    <source>
        <dbReference type="SAM" id="Phobius"/>
    </source>
</evidence>
<feature type="compositionally biased region" description="Basic residues" evidence="5">
    <location>
        <begin position="53"/>
        <end position="72"/>
    </location>
</feature>
<keyword evidence="3" id="KW-0862">Zinc</keyword>
<feature type="transmembrane region" description="Helical" evidence="6">
    <location>
        <begin position="864"/>
        <end position="883"/>
    </location>
</feature>
<gene>
    <name evidence="8" type="ORF">FOL46_006434</name>
</gene>
<keyword evidence="6" id="KW-0472">Membrane</keyword>
<dbReference type="CDD" id="cd06174">
    <property type="entry name" value="MFS"/>
    <property type="match status" value="1"/>
</dbReference>
<dbReference type="Pfam" id="PF26188">
    <property type="entry name" value="RESC6"/>
    <property type="match status" value="1"/>
</dbReference>
<feature type="compositionally biased region" description="Low complexity" evidence="5">
    <location>
        <begin position="36"/>
        <end position="50"/>
    </location>
</feature>
<feature type="compositionally biased region" description="Basic and acidic residues" evidence="5">
    <location>
        <begin position="416"/>
        <end position="435"/>
    </location>
</feature>
<dbReference type="PROSITE" id="PS51401">
    <property type="entry name" value="CHORD"/>
    <property type="match status" value="1"/>
</dbReference>
<evidence type="ECO:0000259" key="7">
    <source>
        <dbReference type="PROSITE" id="PS51401"/>
    </source>
</evidence>
<feature type="transmembrane region" description="Helical" evidence="6">
    <location>
        <begin position="1082"/>
        <end position="1100"/>
    </location>
</feature>
<accession>A0A7J6LKN5</accession>
<dbReference type="InterPro" id="IPR016024">
    <property type="entry name" value="ARM-type_fold"/>
</dbReference>
<dbReference type="PANTHER" id="PTHR23525">
    <property type="entry name" value="TRANSPORTER, PUTATIVE-RELATED"/>
    <property type="match status" value="1"/>
</dbReference>
<evidence type="ECO:0000256" key="4">
    <source>
        <dbReference type="SAM" id="Coils"/>
    </source>
</evidence>
<feature type="transmembrane region" description="Helical" evidence="6">
    <location>
        <begin position="1167"/>
        <end position="1186"/>
    </location>
</feature>
<organism evidence="8 9">
    <name type="scientific">Perkinsus olseni</name>
    <name type="common">Perkinsus atlanticus</name>
    <dbReference type="NCBI Taxonomy" id="32597"/>
    <lineage>
        <taxon>Eukaryota</taxon>
        <taxon>Sar</taxon>
        <taxon>Alveolata</taxon>
        <taxon>Perkinsozoa</taxon>
        <taxon>Perkinsea</taxon>
        <taxon>Perkinsida</taxon>
        <taxon>Perkinsidae</taxon>
        <taxon>Perkinsus</taxon>
    </lineage>
</organism>
<keyword evidence="4" id="KW-0175">Coiled coil</keyword>
<dbReference type="InterPro" id="IPR036259">
    <property type="entry name" value="MFS_trans_sf"/>
</dbReference>
<feature type="coiled-coil region" evidence="4">
    <location>
        <begin position="699"/>
        <end position="726"/>
    </location>
</feature>
<feature type="region of interest" description="Disordered" evidence="5">
    <location>
        <begin position="1245"/>
        <end position="1317"/>
    </location>
</feature>
<keyword evidence="1" id="KW-0479">Metal-binding</keyword>
<dbReference type="SUPFAM" id="SSF48371">
    <property type="entry name" value="ARM repeat"/>
    <property type="match status" value="1"/>
</dbReference>
<dbReference type="SUPFAM" id="SSF103473">
    <property type="entry name" value="MFS general substrate transporter"/>
    <property type="match status" value="1"/>
</dbReference>
<comment type="caution">
    <text evidence="8">The sequence shown here is derived from an EMBL/GenBank/DDBJ whole genome shotgun (WGS) entry which is preliminary data.</text>
</comment>
<feature type="region of interest" description="Disordered" evidence="5">
    <location>
        <begin position="2849"/>
        <end position="2881"/>
    </location>
</feature>
<dbReference type="InterPro" id="IPR011701">
    <property type="entry name" value="MFS"/>
</dbReference>
<feature type="region of interest" description="Disordered" evidence="5">
    <location>
        <begin position="1943"/>
        <end position="2243"/>
    </location>
</feature>
<dbReference type="InterPro" id="IPR058917">
    <property type="entry name" value="RESC6_dom"/>
</dbReference>
<feature type="compositionally biased region" description="Low complexity" evidence="5">
    <location>
        <begin position="2153"/>
        <end position="2170"/>
    </location>
</feature>